<dbReference type="Proteomes" id="UP000051922">
    <property type="component" value="Unassembled WGS sequence"/>
</dbReference>
<dbReference type="PROSITE" id="PS50893">
    <property type="entry name" value="ABC_TRANSPORTER_2"/>
    <property type="match status" value="1"/>
</dbReference>
<accession>A0A0R1TYH3</accession>
<dbReference type="GO" id="GO:0043190">
    <property type="term" value="C:ATP-binding cassette (ABC) transporter complex"/>
    <property type="evidence" value="ECO:0007669"/>
    <property type="project" value="TreeGrafter"/>
</dbReference>
<dbReference type="NCBIfam" id="NF010167">
    <property type="entry name" value="PRK13648.1"/>
    <property type="match status" value="1"/>
</dbReference>
<comment type="subunit">
    <text evidence="9">Forms a stable energy-coupling factor (ECF) transporter complex probably composed of 2 membrane-embedded substrate-binding proteins (S component), 2 ATP-binding proteins (A component) and 2 transmembrane proteins (T component). This complex interacts with a number of substrate-specific components, including FolT and ThiT for 5-formyltetrahydrofolate and thiamine respectively.</text>
</comment>
<dbReference type="CDD" id="cd03225">
    <property type="entry name" value="ABC_cobalt_CbiO_domain1"/>
    <property type="match status" value="1"/>
</dbReference>
<evidence type="ECO:0000256" key="5">
    <source>
        <dbReference type="ARBA" id="ARBA00022741"/>
    </source>
</evidence>
<dbReference type="FunFam" id="3.40.50.300:FF:000224">
    <property type="entry name" value="Energy-coupling factor transporter ATP-binding protein EcfA"/>
    <property type="match status" value="1"/>
</dbReference>
<keyword evidence="3" id="KW-0813">Transport</keyword>
<evidence type="ECO:0000256" key="7">
    <source>
        <dbReference type="ARBA" id="ARBA00022967"/>
    </source>
</evidence>
<dbReference type="InterPro" id="IPR003439">
    <property type="entry name" value="ABC_transporter-like_ATP-bd"/>
</dbReference>
<evidence type="ECO:0000256" key="8">
    <source>
        <dbReference type="ARBA" id="ARBA00023136"/>
    </source>
</evidence>
<name>A0A0R1TYH3_9LACO</name>
<keyword evidence="7" id="KW-1278">Translocase</keyword>
<dbReference type="SUPFAM" id="SSF52540">
    <property type="entry name" value="P-loop containing nucleoside triphosphate hydrolases"/>
    <property type="match status" value="1"/>
</dbReference>
<dbReference type="GO" id="GO:0005524">
    <property type="term" value="F:ATP binding"/>
    <property type="evidence" value="ECO:0007669"/>
    <property type="project" value="UniProtKB-KW"/>
</dbReference>
<dbReference type="STRING" id="1423783.FC50_GL001020"/>
<dbReference type="PATRIC" id="fig|1423783.4.peg.1056"/>
<evidence type="ECO:0000256" key="3">
    <source>
        <dbReference type="ARBA" id="ARBA00022448"/>
    </source>
</evidence>
<organism evidence="11 12">
    <name type="scientific">Lacticaseibacillus pantheris DSM 15945 = JCM 12539 = NBRC 106106</name>
    <dbReference type="NCBI Taxonomy" id="1423783"/>
    <lineage>
        <taxon>Bacteria</taxon>
        <taxon>Bacillati</taxon>
        <taxon>Bacillota</taxon>
        <taxon>Bacilli</taxon>
        <taxon>Lactobacillales</taxon>
        <taxon>Lactobacillaceae</taxon>
        <taxon>Lacticaseibacillus</taxon>
    </lineage>
</organism>
<dbReference type="NCBIfam" id="TIGR04520">
    <property type="entry name" value="ECF_ATPase_1"/>
    <property type="match status" value="1"/>
</dbReference>
<dbReference type="InterPro" id="IPR030947">
    <property type="entry name" value="EcfA_1"/>
</dbReference>
<comment type="similarity">
    <text evidence="2">Belongs to the ABC transporter superfamily.</text>
</comment>
<evidence type="ECO:0000256" key="4">
    <source>
        <dbReference type="ARBA" id="ARBA00022475"/>
    </source>
</evidence>
<evidence type="ECO:0000256" key="1">
    <source>
        <dbReference type="ARBA" id="ARBA00004202"/>
    </source>
</evidence>
<dbReference type="InterPro" id="IPR017871">
    <property type="entry name" value="ABC_transporter-like_CS"/>
</dbReference>
<reference evidence="11 12" key="1">
    <citation type="journal article" date="2015" name="Genome Announc.">
        <title>Expanding the biotechnology potential of lactobacilli through comparative genomics of 213 strains and associated genera.</title>
        <authorList>
            <person name="Sun Z."/>
            <person name="Harris H.M."/>
            <person name="McCann A."/>
            <person name="Guo C."/>
            <person name="Argimon S."/>
            <person name="Zhang W."/>
            <person name="Yang X."/>
            <person name="Jeffery I.B."/>
            <person name="Cooney J.C."/>
            <person name="Kagawa T.F."/>
            <person name="Liu W."/>
            <person name="Song Y."/>
            <person name="Salvetti E."/>
            <person name="Wrobel A."/>
            <person name="Rasinkangas P."/>
            <person name="Parkhill J."/>
            <person name="Rea M.C."/>
            <person name="O'Sullivan O."/>
            <person name="Ritari J."/>
            <person name="Douillard F.P."/>
            <person name="Paul Ross R."/>
            <person name="Yang R."/>
            <person name="Briner A.E."/>
            <person name="Felis G.E."/>
            <person name="de Vos W.M."/>
            <person name="Barrangou R."/>
            <person name="Klaenhammer T.R."/>
            <person name="Caufield P.W."/>
            <person name="Cui Y."/>
            <person name="Zhang H."/>
            <person name="O'Toole P.W."/>
        </authorList>
    </citation>
    <scope>NUCLEOTIDE SEQUENCE [LARGE SCALE GENOMIC DNA]</scope>
    <source>
        <strain evidence="11 12">DSM 15945</strain>
    </source>
</reference>
<gene>
    <name evidence="11" type="ORF">FC50_GL001020</name>
</gene>
<dbReference type="OrthoDB" id="9784332at2"/>
<proteinExistence type="inferred from homology"/>
<dbReference type="Pfam" id="PF00005">
    <property type="entry name" value="ABC_tran"/>
    <property type="match status" value="1"/>
</dbReference>
<evidence type="ECO:0000259" key="10">
    <source>
        <dbReference type="PROSITE" id="PS50893"/>
    </source>
</evidence>
<dbReference type="InterPro" id="IPR027417">
    <property type="entry name" value="P-loop_NTPase"/>
</dbReference>
<dbReference type="AlphaFoldDB" id="A0A0R1TYH3"/>
<dbReference type="GO" id="GO:0042626">
    <property type="term" value="F:ATPase-coupled transmembrane transporter activity"/>
    <property type="evidence" value="ECO:0007669"/>
    <property type="project" value="TreeGrafter"/>
</dbReference>
<dbReference type="PROSITE" id="PS00211">
    <property type="entry name" value="ABC_TRANSPORTER_1"/>
    <property type="match status" value="1"/>
</dbReference>
<keyword evidence="4" id="KW-1003">Cell membrane</keyword>
<sequence length="283" mass="31083">MEPVINIEDLSFRYRDAEQDALRHVSMSIQPGEWVAIIGRNGSGKSTLAGNIIGLLEPERGQVTSGHVTVSGLPLDDEHVWDIRDHVGVVFQNPDNQFVGATVADDIAFGMENRAVPREEMHERVAAALTAVNMSDFAEREPARLSGGQKQRVAIAGIVAQAPDIIILDEATSMLDPAGRREVIDLVTQLQHERHMTVLSITHDLSEAARADRIIMLAHGEVADVGTPAEIFTRGHELADNGLDVPYPEQLKAALRGRGIQVPNEYFTEKGLVDYLWTLRSTM</sequence>
<keyword evidence="6 11" id="KW-0067">ATP-binding</keyword>
<evidence type="ECO:0000256" key="2">
    <source>
        <dbReference type="ARBA" id="ARBA00005417"/>
    </source>
</evidence>
<evidence type="ECO:0000256" key="9">
    <source>
        <dbReference type="ARBA" id="ARBA00062026"/>
    </source>
</evidence>
<dbReference type="PANTHER" id="PTHR43553:SF24">
    <property type="entry name" value="ENERGY-COUPLING FACTOR TRANSPORTER ATP-BINDING PROTEIN ECFA1"/>
    <property type="match status" value="1"/>
</dbReference>
<dbReference type="Gene3D" id="3.40.50.300">
    <property type="entry name" value="P-loop containing nucleotide triphosphate hydrolases"/>
    <property type="match status" value="1"/>
</dbReference>
<dbReference type="SMART" id="SM00382">
    <property type="entry name" value="AAA"/>
    <property type="match status" value="1"/>
</dbReference>
<dbReference type="InterPro" id="IPR015856">
    <property type="entry name" value="ABC_transpr_CbiO/EcfA_su"/>
</dbReference>
<feature type="domain" description="ABC transporter" evidence="10">
    <location>
        <begin position="5"/>
        <end position="244"/>
    </location>
</feature>
<dbReference type="NCBIfam" id="NF010156">
    <property type="entry name" value="PRK13635.1"/>
    <property type="match status" value="1"/>
</dbReference>
<dbReference type="GO" id="GO:0016887">
    <property type="term" value="F:ATP hydrolysis activity"/>
    <property type="evidence" value="ECO:0007669"/>
    <property type="project" value="InterPro"/>
</dbReference>
<dbReference type="PANTHER" id="PTHR43553">
    <property type="entry name" value="HEAVY METAL TRANSPORTER"/>
    <property type="match status" value="1"/>
</dbReference>
<keyword evidence="8" id="KW-0472">Membrane</keyword>
<evidence type="ECO:0000313" key="12">
    <source>
        <dbReference type="Proteomes" id="UP000051922"/>
    </source>
</evidence>
<dbReference type="EMBL" id="AZFJ01000046">
    <property type="protein sequence ID" value="KRL86271.1"/>
    <property type="molecule type" value="Genomic_DNA"/>
</dbReference>
<evidence type="ECO:0000313" key="11">
    <source>
        <dbReference type="EMBL" id="KRL86271.1"/>
    </source>
</evidence>
<keyword evidence="12" id="KW-1185">Reference proteome</keyword>
<keyword evidence="5" id="KW-0547">Nucleotide-binding</keyword>
<comment type="subcellular location">
    <subcellularLocation>
        <location evidence="1">Cell membrane</location>
        <topology evidence="1">Peripheral membrane protein</topology>
    </subcellularLocation>
</comment>
<protein>
    <submittedName>
        <fullName evidence="11">Cobalt transporter ATP-binding subunit</fullName>
    </submittedName>
</protein>
<dbReference type="InterPro" id="IPR050095">
    <property type="entry name" value="ECF_ABC_transporter_ATP-bd"/>
</dbReference>
<dbReference type="InterPro" id="IPR003593">
    <property type="entry name" value="AAA+_ATPase"/>
</dbReference>
<evidence type="ECO:0000256" key="6">
    <source>
        <dbReference type="ARBA" id="ARBA00022840"/>
    </source>
</evidence>
<dbReference type="RefSeq" id="WP_056956652.1">
    <property type="nucleotide sequence ID" value="NZ_AZFJ01000046.1"/>
</dbReference>
<comment type="caution">
    <text evidence="11">The sequence shown here is derived from an EMBL/GenBank/DDBJ whole genome shotgun (WGS) entry which is preliminary data.</text>
</comment>